<dbReference type="RefSeq" id="WP_163231866.1">
    <property type="nucleotide sequence ID" value="NZ_WHZW01000017.1"/>
</dbReference>
<dbReference type="Gene3D" id="2.60.40.1180">
    <property type="entry name" value="Golgi alpha-mannosidase II"/>
    <property type="match status" value="1"/>
</dbReference>
<dbReference type="InterPro" id="IPR017853">
    <property type="entry name" value="GH"/>
</dbReference>
<evidence type="ECO:0000313" key="5">
    <source>
        <dbReference type="EMBL" id="NEG90017.1"/>
    </source>
</evidence>
<protein>
    <submittedName>
        <fullName evidence="5">Family 31 glucosidase</fullName>
    </submittedName>
</protein>
<proteinExistence type="inferred from homology"/>
<dbReference type="Gene3D" id="3.20.20.80">
    <property type="entry name" value="Glycosidases"/>
    <property type="match status" value="1"/>
</dbReference>
<dbReference type="InterPro" id="IPR000322">
    <property type="entry name" value="Glyco_hydro_31_TIM"/>
</dbReference>
<comment type="caution">
    <text evidence="5">The sequence shown here is derived from an EMBL/GenBank/DDBJ whole genome shotgun (WGS) entry which is preliminary data.</text>
</comment>
<evidence type="ECO:0000259" key="4">
    <source>
        <dbReference type="Pfam" id="PF21365"/>
    </source>
</evidence>
<evidence type="ECO:0000256" key="1">
    <source>
        <dbReference type="ARBA" id="ARBA00007806"/>
    </source>
</evidence>
<organism evidence="5 6">
    <name type="scientific">Bifidobacterium aerophilum</name>
    <dbReference type="NCBI Taxonomy" id="1798155"/>
    <lineage>
        <taxon>Bacteria</taxon>
        <taxon>Bacillati</taxon>
        <taxon>Actinomycetota</taxon>
        <taxon>Actinomycetes</taxon>
        <taxon>Bifidobacteriales</taxon>
        <taxon>Bifidobacteriaceae</taxon>
        <taxon>Bifidobacterium</taxon>
    </lineage>
</organism>
<accession>A0A6N9Z5M6</accession>
<comment type="similarity">
    <text evidence="1 2">Belongs to the glycosyl hydrolase 31 family.</text>
</comment>
<dbReference type="GO" id="GO:0005975">
    <property type="term" value="P:carbohydrate metabolic process"/>
    <property type="evidence" value="ECO:0007669"/>
    <property type="project" value="InterPro"/>
</dbReference>
<dbReference type="SUPFAM" id="SSF51445">
    <property type="entry name" value="(Trans)glycosidases"/>
    <property type="match status" value="1"/>
</dbReference>
<keyword evidence="2" id="KW-0326">Glycosidase</keyword>
<dbReference type="PANTHER" id="PTHR43863:SF2">
    <property type="entry name" value="MALTASE-GLUCOAMYLASE"/>
    <property type="match status" value="1"/>
</dbReference>
<dbReference type="SUPFAM" id="SSF51011">
    <property type="entry name" value="Glycosyl hydrolase domain"/>
    <property type="match status" value="1"/>
</dbReference>
<feature type="domain" description="Glycosyl hydrolase family 31 C-terminal" evidence="4">
    <location>
        <begin position="596"/>
        <end position="682"/>
    </location>
</feature>
<keyword evidence="2" id="KW-0378">Hydrolase</keyword>
<dbReference type="Proteomes" id="UP000469194">
    <property type="component" value="Unassembled WGS sequence"/>
</dbReference>
<dbReference type="InterPro" id="IPR011013">
    <property type="entry name" value="Gal_mutarotase_sf_dom"/>
</dbReference>
<keyword evidence="6" id="KW-1185">Reference proteome</keyword>
<dbReference type="CDD" id="cd14752">
    <property type="entry name" value="GH31_N"/>
    <property type="match status" value="1"/>
</dbReference>
<dbReference type="CDD" id="cd06591">
    <property type="entry name" value="GH31_xylosidase_XylS"/>
    <property type="match status" value="1"/>
</dbReference>
<sequence length="700" mass="78624">MVLSSFSVDGSALIWNGDGEILRLDPWGVNSVRVRASKNNSVEDVQWGLLPLAKIPSEASATITIAADGASAEMIVGELTVKCEATEYENSCAGCVDSRCSLSFWNARGKLLLKEISAGGSLKLHARSYLPISGNSFGITASFKSPSEEHLYGMGEYQQDCIDLKGCTFELAHRNSQASIPFVVSSAGYGFLWNNPAVGSACFAKNRTEWRAQSATQLDYWVTAGNTPRQIESQYANVTGYAPVMPEWGLGFWQCKLRYWNQEQLLEVARGFRQRSIPLDVIVVDFFHWPHLGDFCFDKEFWPDPKAMCDELHEMGIKVMVSVWPQVALKSSNYAYMRANNLLVRAEQGIDVNVMFEEPSQSFDATNPDARKFVWDQCRRNYTDYGVDAFWLDEAEPEYGTYDFSNYRYWAGANQQIGNIYPVEYNKAFYEGQLEIGRHDNIVNLTRCAWVGAQRYGALVWSGDVASTFEAFKAQITCAIHMGMSGIPWFTTDLGGFHDGEINDPSFRELLMRWCAFSCFSPVMRNHGNRSLSQPDGAEKEIIRSRDGRVMSPSGADNEPWSYGTEVEKVFRKYISIRESLRPYLREIFNEAHHDGHPLMRGLFYEFPNDAKAFCISDEYMFGPDFLVAPIVKEGATARTVYLPGDDSTQWVDVNSGESYSGGRTVAVDAPVDVIPLFARNGKDHGLRNVISAFADSRRH</sequence>
<name>A0A6N9Z5M6_9BIFI</name>
<dbReference type="InterPro" id="IPR013780">
    <property type="entry name" value="Glyco_hydro_b"/>
</dbReference>
<evidence type="ECO:0000256" key="2">
    <source>
        <dbReference type="RuleBase" id="RU361185"/>
    </source>
</evidence>
<reference evidence="5 6" key="1">
    <citation type="submission" date="2019-10" db="EMBL/GenBank/DDBJ databases">
        <title>Bifidobacterium from non-human primates.</title>
        <authorList>
            <person name="Modesto M."/>
        </authorList>
    </citation>
    <scope>NUCLEOTIDE SEQUENCE [LARGE SCALE GENOMIC DNA]</scope>
    <source>
        <strain evidence="5 6">TRE17</strain>
    </source>
</reference>
<dbReference type="AlphaFoldDB" id="A0A6N9Z5M6"/>
<dbReference type="Pfam" id="PF21365">
    <property type="entry name" value="Glyco_hydro_31_3rd"/>
    <property type="match status" value="1"/>
</dbReference>
<dbReference type="PANTHER" id="PTHR43863">
    <property type="entry name" value="HYDROLASE, PUTATIVE (AFU_ORTHOLOGUE AFUA_1G03140)-RELATED"/>
    <property type="match status" value="1"/>
</dbReference>
<dbReference type="GO" id="GO:0030246">
    <property type="term" value="F:carbohydrate binding"/>
    <property type="evidence" value="ECO:0007669"/>
    <property type="project" value="InterPro"/>
</dbReference>
<dbReference type="Pfam" id="PF01055">
    <property type="entry name" value="Glyco_hydro_31_2nd"/>
    <property type="match status" value="1"/>
</dbReference>
<dbReference type="SUPFAM" id="SSF74650">
    <property type="entry name" value="Galactose mutarotase-like"/>
    <property type="match status" value="1"/>
</dbReference>
<evidence type="ECO:0000313" key="6">
    <source>
        <dbReference type="Proteomes" id="UP000469194"/>
    </source>
</evidence>
<dbReference type="EMBL" id="WHZW01000017">
    <property type="protein sequence ID" value="NEG90017.1"/>
    <property type="molecule type" value="Genomic_DNA"/>
</dbReference>
<dbReference type="Gene3D" id="2.60.40.1760">
    <property type="entry name" value="glycosyl hydrolase (family 31)"/>
    <property type="match status" value="1"/>
</dbReference>
<dbReference type="InterPro" id="IPR051816">
    <property type="entry name" value="Glycosyl_Hydrolase_31"/>
</dbReference>
<dbReference type="GO" id="GO:0004553">
    <property type="term" value="F:hydrolase activity, hydrolyzing O-glycosyl compounds"/>
    <property type="evidence" value="ECO:0007669"/>
    <property type="project" value="InterPro"/>
</dbReference>
<dbReference type="InterPro" id="IPR048395">
    <property type="entry name" value="Glyco_hydro_31_C"/>
</dbReference>
<evidence type="ECO:0000259" key="3">
    <source>
        <dbReference type="Pfam" id="PF01055"/>
    </source>
</evidence>
<feature type="domain" description="Glycoside hydrolase family 31 TIM barrel" evidence="3">
    <location>
        <begin position="243"/>
        <end position="585"/>
    </location>
</feature>
<gene>
    <name evidence="5" type="ORF">GFD25_08490</name>
</gene>